<organism evidence="1 2">
    <name type="scientific">Pleurodeles waltl</name>
    <name type="common">Iberian ribbed newt</name>
    <dbReference type="NCBI Taxonomy" id="8319"/>
    <lineage>
        <taxon>Eukaryota</taxon>
        <taxon>Metazoa</taxon>
        <taxon>Chordata</taxon>
        <taxon>Craniata</taxon>
        <taxon>Vertebrata</taxon>
        <taxon>Euteleostomi</taxon>
        <taxon>Amphibia</taxon>
        <taxon>Batrachia</taxon>
        <taxon>Caudata</taxon>
        <taxon>Salamandroidea</taxon>
        <taxon>Salamandridae</taxon>
        <taxon>Pleurodelinae</taxon>
        <taxon>Pleurodeles</taxon>
    </lineage>
</organism>
<comment type="caution">
    <text evidence="1">The sequence shown here is derived from an EMBL/GenBank/DDBJ whole genome shotgun (WGS) entry which is preliminary data.</text>
</comment>
<accession>A0AAV7LF06</accession>
<protein>
    <submittedName>
        <fullName evidence="1">Uncharacterized protein</fullName>
    </submittedName>
</protein>
<dbReference type="AlphaFoldDB" id="A0AAV7LF06"/>
<dbReference type="EMBL" id="JANPWB010000015">
    <property type="protein sequence ID" value="KAJ1089617.1"/>
    <property type="molecule type" value="Genomic_DNA"/>
</dbReference>
<keyword evidence="2" id="KW-1185">Reference proteome</keyword>
<evidence type="ECO:0000313" key="2">
    <source>
        <dbReference type="Proteomes" id="UP001066276"/>
    </source>
</evidence>
<evidence type="ECO:0000313" key="1">
    <source>
        <dbReference type="EMBL" id="KAJ1089617.1"/>
    </source>
</evidence>
<gene>
    <name evidence="1" type="ORF">NDU88_002766</name>
</gene>
<proteinExistence type="predicted"/>
<reference evidence="1" key="1">
    <citation type="journal article" date="2022" name="bioRxiv">
        <title>Sequencing and chromosome-scale assembly of the giantPleurodeles waltlgenome.</title>
        <authorList>
            <person name="Brown T."/>
            <person name="Elewa A."/>
            <person name="Iarovenko S."/>
            <person name="Subramanian E."/>
            <person name="Araus A.J."/>
            <person name="Petzold A."/>
            <person name="Susuki M."/>
            <person name="Suzuki K.-i.T."/>
            <person name="Hayashi T."/>
            <person name="Toyoda A."/>
            <person name="Oliveira C."/>
            <person name="Osipova E."/>
            <person name="Leigh N.D."/>
            <person name="Simon A."/>
            <person name="Yun M.H."/>
        </authorList>
    </citation>
    <scope>NUCLEOTIDE SEQUENCE</scope>
    <source>
        <strain evidence="1">20211129_DDA</strain>
        <tissue evidence="1">Liver</tissue>
    </source>
</reference>
<name>A0AAV7LF06_PLEWA</name>
<sequence length="97" mass="10374">MGAGSAADQCKWVIATHRPSTVPPSSCLDHRCSSHLIRHSGAITGIPSPRAFCARSSQERPLTPCRSTGWRLRQHPAASPVCPIGTANSWGNLLMNT</sequence>
<dbReference type="Proteomes" id="UP001066276">
    <property type="component" value="Chromosome 11"/>
</dbReference>